<proteinExistence type="predicted"/>
<evidence type="ECO:0000256" key="2">
    <source>
        <dbReference type="ARBA" id="ARBA00023027"/>
    </source>
</evidence>
<dbReference type="InterPro" id="IPR016163">
    <property type="entry name" value="Ald_DH_C"/>
</dbReference>
<dbReference type="Proteomes" id="UP000536624">
    <property type="component" value="Unassembled WGS sequence"/>
</dbReference>
<dbReference type="Pfam" id="PF00171">
    <property type="entry name" value="Aldedh"/>
    <property type="match status" value="1"/>
</dbReference>
<dbReference type="InterPro" id="IPR016161">
    <property type="entry name" value="Ald_DH/histidinol_DH"/>
</dbReference>
<dbReference type="GO" id="GO:0004029">
    <property type="term" value="F:aldehyde dehydrogenase (NAD+) activity"/>
    <property type="evidence" value="ECO:0007669"/>
    <property type="project" value="InterPro"/>
</dbReference>
<feature type="domain" description="Aldehyde dehydrogenase" evidence="4">
    <location>
        <begin position="7"/>
        <end position="449"/>
    </location>
</feature>
<dbReference type="PANTHER" id="PTHR43521">
    <property type="entry name" value="ALPHA-AMINOADIPIC SEMIALDEHYDE DEHYDROGENASE"/>
    <property type="match status" value="1"/>
</dbReference>
<name>A0A7X5WWK1_STRMQ</name>
<reference evidence="5 6" key="1">
    <citation type="submission" date="2020-02" db="EMBL/GenBank/DDBJ databases">
        <title>Streptomyces malaysiensis DSM14702 (JHCC583434, PFL_A843) Genome sequencing and assembly.</title>
        <authorList>
            <person name="Samborskyy M."/>
        </authorList>
    </citation>
    <scope>NUCLEOTIDE SEQUENCE [LARGE SCALE GENOMIC DNA]</scope>
    <source>
        <strain evidence="5 6">DSM 14702</strain>
    </source>
</reference>
<dbReference type="InterPro" id="IPR044638">
    <property type="entry name" value="ALDH7A1-like"/>
</dbReference>
<dbReference type="InterPro" id="IPR016162">
    <property type="entry name" value="Ald_DH_N"/>
</dbReference>
<evidence type="ECO:0000259" key="4">
    <source>
        <dbReference type="Pfam" id="PF00171"/>
    </source>
</evidence>
<dbReference type="Gene3D" id="3.40.309.10">
    <property type="entry name" value="Aldehyde Dehydrogenase, Chain A, domain 2"/>
    <property type="match status" value="1"/>
</dbReference>
<dbReference type="PANTHER" id="PTHR43521:SF1">
    <property type="entry name" value="ALPHA-AMINOADIPIC SEMIALDEHYDE DEHYDROGENASE"/>
    <property type="match status" value="1"/>
</dbReference>
<accession>A0A7X5WWK1</accession>
<keyword evidence="2" id="KW-0520">NAD</keyword>
<dbReference type="InterPro" id="IPR015590">
    <property type="entry name" value="Aldehyde_DH_dom"/>
</dbReference>
<dbReference type="RefSeq" id="WP_167499422.1">
    <property type="nucleotide sequence ID" value="NZ_JAALLH010000001.1"/>
</dbReference>
<comment type="caution">
    <text evidence="5">The sequence shown here is derived from an EMBL/GenBank/DDBJ whole genome shotgun (WGS) entry which is preliminary data.</text>
</comment>
<evidence type="ECO:0000256" key="3">
    <source>
        <dbReference type="SAM" id="MobiDB-lite"/>
    </source>
</evidence>
<protein>
    <submittedName>
        <fullName evidence="5">Aldehyde dehydrogenase</fullName>
    </submittedName>
</protein>
<evidence type="ECO:0000313" key="6">
    <source>
        <dbReference type="Proteomes" id="UP000536624"/>
    </source>
</evidence>
<keyword evidence="1" id="KW-0560">Oxidoreductase</keyword>
<sequence length="458" mass="46981">MTLISRSPQRPGDVVTKETATTPETVAAAAVRARAAAREWWSQTAQTRAAALGTAARGTAGVAAELEDIIVREVGKPRAEARGEVARARSIVDYYAQVTLLRTGDVLPPSGPGLLYTERRPHGVAGLITPWNFPAAIPLWKSLPALAAGNAVLLKPATPAMACARLLESVLRSALPDDLFQLLPGGRNTATAIIDAADVVSFTGSTAVGRQVAARASARGIPVQAEMGGQNAAIVLPDAPVERTAEVLVGAAMGYAGQKCTATSRIIVVGDPEPLTEALLAAVQRLTVGDPSELSTVVGPVIDDTAVAAVRDAAQRVQDSGGEALAKWEVPAEGSFAAPVLVRGVPAEHPVNQEETFGPIVSVLTAASAEEAVRIANGVSQGLVTSVHGRDLGPLLTVAGSLDTGMIKINAPTTGVDFHAPFGGEKESSAGPREQGVSATDFYSSVRTITLAPPPAAG</sequence>
<dbReference type="EMBL" id="JAALLH010000001">
    <property type="protein sequence ID" value="NIY62267.1"/>
    <property type="molecule type" value="Genomic_DNA"/>
</dbReference>
<dbReference type="SUPFAM" id="SSF53720">
    <property type="entry name" value="ALDH-like"/>
    <property type="match status" value="1"/>
</dbReference>
<evidence type="ECO:0000313" key="5">
    <source>
        <dbReference type="EMBL" id="NIY62267.1"/>
    </source>
</evidence>
<dbReference type="AlphaFoldDB" id="A0A7X5WWK1"/>
<evidence type="ECO:0000256" key="1">
    <source>
        <dbReference type="ARBA" id="ARBA00023002"/>
    </source>
</evidence>
<feature type="region of interest" description="Disordered" evidence="3">
    <location>
        <begin position="1"/>
        <end position="20"/>
    </location>
</feature>
<gene>
    <name evidence="5" type="ORF">SMALB_0171</name>
</gene>
<organism evidence="5 6">
    <name type="scientific">Streptomyces malaysiensis</name>
    <dbReference type="NCBI Taxonomy" id="92644"/>
    <lineage>
        <taxon>Bacteria</taxon>
        <taxon>Bacillati</taxon>
        <taxon>Actinomycetota</taxon>
        <taxon>Actinomycetes</taxon>
        <taxon>Kitasatosporales</taxon>
        <taxon>Streptomycetaceae</taxon>
        <taxon>Streptomyces</taxon>
        <taxon>Streptomyces violaceusniger group</taxon>
    </lineage>
</organism>
<dbReference type="Gene3D" id="3.40.605.10">
    <property type="entry name" value="Aldehyde Dehydrogenase, Chain A, domain 1"/>
    <property type="match status" value="1"/>
</dbReference>